<evidence type="ECO:0000256" key="1">
    <source>
        <dbReference type="ARBA" id="ARBA00022475"/>
    </source>
</evidence>
<dbReference type="InterPro" id="IPR003510">
    <property type="entry name" value="Fumarate_red_C"/>
</dbReference>
<keyword evidence="3 5" id="KW-1133">Transmembrane helix</keyword>
<dbReference type="SUPFAM" id="SSF81343">
    <property type="entry name" value="Fumarate reductase respiratory complex transmembrane subunits"/>
    <property type="match status" value="1"/>
</dbReference>
<organism evidence="6 7">
    <name type="scientific">Ectothiorhodospira magna</name>
    <dbReference type="NCBI Taxonomy" id="867345"/>
    <lineage>
        <taxon>Bacteria</taxon>
        <taxon>Pseudomonadati</taxon>
        <taxon>Pseudomonadota</taxon>
        <taxon>Gammaproteobacteria</taxon>
        <taxon>Chromatiales</taxon>
        <taxon>Ectothiorhodospiraceae</taxon>
        <taxon>Ectothiorhodospira</taxon>
    </lineage>
</organism>
<reference evidence="6 7" key="1">
    <citation type="submission" date="2016-10" db="EMBL/GenBank/DDBJ databases">
        <authorList>
            <person name="de Groot N.N."/>
        </authorList>
    </citation>
    <scope>NUCLEOTIDE SEQUENCE [LARGE SCALE GENOMIC DNA]</scope>
    <source>
        <strain evidence="6 7">B7-7</strain>
    </source>
</reference>
<dbReference type="InterPro" id="IPR034804">
    <property type="entry name" value="SQR/QFR_C/D"/>
</dbReference>
<keyword evidence="7" id="KW-1185">Reference proteome</keyword>
<gene>
    <name evidence="6" type="ORF">SAMN05421693_11528</name>
</gene>
<dbReference type="OrthoDB" id="8909678at2"/>
<name>A0A1H9CVN3_9GAMM</name>
<dbReference type="Pfam" id="PF02300">
    <property type="entry name" value="Fumarate_red_C"/>
    <property type="match status" value="1"/>
</dbReference>
<evidence type="ECO:0000256" key="2">
    <source>
        <dbReference type="ARBA" id="ARBA00022692"/>
    </source>
</evidence>
<protein>
    <submittedName>
        <fullName evidence="6">Fumarate reductase subunit C</fullName>
    </submittedName>
</protein>
<evidence type="ECO:0000256" key="4">
    <source>
        <dbReference type="ARBA" id="ARBA00023136"/>
    </source>
</evidence>
<keyword evidence="2 5" id="KW-0812">Transmembrane</keyword>
<evidence type="ECO:0000256" key="5">
    <source>
        <dbReference type="SAM" id="Phobius"/>
    </source>
</evidence>
<sequence>MTPAPKTYVRPMNRWWMRHPAYRRYLLREGTSVMVAAYALFLLAGMVCLVLGETAFNLWRGFLQSPVSVIFHLAALAAFAFHAWTWFKVMPLTTPPIRFRGQPVPDRMIFRAALWAWGIASVALLVLAMRFL</sequence>
<dbReference type="GO" id="GO:0016020">
    <property type="term" value="C:membrane"/>
    <property type="evidence" value="ECO:0007669"/>
    <property type="project" value="InterPro"/>
</dbReference>
<evidence type="ECO:0000313" key="6">
    <source>
        <dbReference type="EMBL" id="SEQ05201.1"/>
    </source>
</evidence>
<feature type="transmembrane region" description="Helical" evidence="5">
    <location>
        <begin position="68"/>
        <end position="87"/>
    </location>
</feature>
<dbReference type="Proteomes" id="UP000199496">
    <property type="component" value="Unassembled WGS sequence"/>
</dbReference>
<dbReference type="AlphaFoldDB" id="A0A1H9CVN3"/>
<accession>A0A1H9CVN3</accession>
<evidence type="ECO:0000313" key="7">
    <source>
        <dbReference type="Proteomes" id="UP000199496"/>
    </source>
</evidence>
<evidence type="ECO:0000256" key="3">
    <source>
        <dbReference type="ARBA" id="ARBA00022989"/>
    </source>
</evidence>
<dbReference type="Gene3D" id="1.20.1300.10">
    <property type="entry name" value="Fumarate reductase/succinate dehydrogenase, transmembrane subunit"/>
    <property type="match status" value="1"/>
</dbReference>
<dbReference type="EMBL" id="FOFO01000015">
    <property type="protein sequence ID" value="SEQ05201.1"/>
    <property type="molecule type" value="Genomic_DNA"/>
</dbReference>
<dbReference type="STRING" id="867345.SAMN05421693_11528"/>
<feature type="transmembrane region" description="Helical" evidence="5">
    <location>
        <begin position="108"/>
        <end position="129"/>
    </location>
</feature>
<keyword evidence="4 5" id="KW-0472">Membrane</keyword>
<keyword evidence="1" id="KW-1003">Cell membrane</keyword>
<proteinExistence type="predicted"/>
<dbReference type="RefSeq" id="WP_090206659.1">
    <property type="nucleotide sequence ID" value="NZ_FOFO01000015.1"/>
</dbReference>